<name>A0A6B8VPB8_9CORY</name>
<evidence type="ECO:0000313" key="9">
    <source>
        <dbReference type="EMBL" id="QGU07422.1"/>
    </source>
</evidence>
<evidence type="ECO:0000256" key="5">
    <source>
        <dbReference type="ARBA" id="ARBA00022989"/>
    </source>
</evidence>
<organism evidence="9 10">
    <name type="scientific">Corynebacterium occultum</name>
    <dbReference type="NCBI Taxonomy" id="2675219"/>
    <lineage>
        <taxon>Bacteria</taxon>
        <taxon>Bacillati</taxon>
        <taxon>Actinomycetota</taxon>
        <taxon>Actinomycetes</taxon>
        <taxon>Mycobacteriales</taxon>
        <taxon>Corynebacteriaceae</taxon>
        <taxon>Corynebacterium</taxon>
    </lineage>
</organism>
<comment type="subcellular location">
    <subcellularLocation>
        <location evidence="1">Cell membrane</location>
        <topology evidence="1">Multi-pass membrane protein</topology>
    </subcellularLocation>
</comment>
<dbReference type="Proteomes" id="UP000424462">
    <property type="component" value="Chromosome"/>
</dbReference>
<dbReference type="AlphaFoldDB" id="A0A6B8VPB8"/>
<keyword evidence="10" id="KW-1185">Reference proteome</keyword>
<dbReference type="Pfam" id="PF04290">
    <property type="entry name" value="DctQ"/>
    <property type="match status" value="1"/>
</dbReference>
<evidence type="ECO:0000259" key="8">
    <source>
        <dbReference type="Pfam" id="PF04290"/>
    </source>
</evidence>
<feature type="domain" description="Tripartite ATP-independent periplasmic transporters DctQ component" evidence="8">
    <location>
        <begin position="49"/>
        <end position="168"/>
    </location>
</feature>
<dbReference type="GO" id="GO:0005886">
    <property type="term" value="C:plasma membrane"/>
    <property type="evidence" value="ECO:0007669"/>
    <property type="project" value="UniProtKB-SubCell"/>
</dbReference>
<keyword evidence="2" id="KW-0813">Transport</keyword>
<evidence type="ECO:0000256" key="2">
    <source>
        <dbReference type="ARBA" id="ARBA00022448"/>
    </source>
</evidence>
<proteinExistence type="predicted"/>
<evidence type="ECO:0000256" key="6">
    <source>
        <dbReference type="ARBA" id="ARBA00023136"/>
    </source>
</evidence>
<feature type="transmembrane region" description="Helical" evidence="7">
    <location>
        <begin position="36"/>
        <end position="58"/>
    </location>
</feature>
<dbReference type="InterPro" id="IPR055348">
    <property type="entry name" value="DctQ"/>
</dbReference>
<dbReference type="KEGG" id="cok:COCCU_07440"/>
<dbReference type="EMBL" id="CP046455">
    <property type="protein sequence ID" value="QGU07422.1"/>
    <property type="molecule type" value="Genomic_DNA"/>
</dbReference>
<keyword evidence="6 7" id="KW-0472">Membrane</keyword>
<feature type="transmembrane region" description="Helical" evidence="7">
    <location>
        <begin position="110"/>
        <end position="135"/>
    </location>
</feature>
<reference evidence="9 10" key="1">
    <citation type="submission" date="2019-11" db="EMBL/GenBank/DDBJ databases">
        <title>Complete genome sequence of Corynebacterium kalinowskii 1959, a novel Corynebacterium species isolated from soil of a small paddock in Vilsendorf, Germany.</title>
        <authorList>
            <person name="Schaffert L."/>
            <person name="Ruwe M."/>
            <person name="Milse J."/>
            <person name="Hanuschka K."/>
            <person name="Ortseifen V."/>
            <person name="Droste J."/>
            <person name="Brandt D."/>
            <person name="Schlueter L."/>
            <person name="Kutter Y."/>
            <person name="Vinke S."/>
            <person name="Viehoefer P."/>
            <person name="Jacob L."/>
            <person name="Luebke N.-C."/>
            <person name="Schulte-Berndt E."/>
            <person name="Hain C."/>
            <person name="Linder M."/>
            <person name="Schmidt P."/>
            <person name="Wollenschlaeger L."/>
            <person name="Luttermann T."/>
            <person name="Thieme E."/>
            <person name="Hassa J."/>
            <person name="Haak M."/>
            <person name="Wittchen M."/>
            <person name="Mentz A."/>
            <person name="Persicke M."/>
            <person name="Busche T."/>
            <person name="Ruckert C."/>
        </authorList>
    </citation>
    <scope>NUCLEOTIDE SEQUENCE [LARGE SCALE GENOMIC DNA]</scope>
    <source>
        <strain evidence="9 10">2039</strain>
    </source>
</reference>
<evidence type="ECO:0000313" key="10">
    <source>
        <dbReference type="Proteomes" id="UP000424462"/>
    </source>
</evidence>
<feature type="transmembrane region" description="Helical" evidence="7">
    <location>
        <begin position="155"/>
        <end position="175"/>
    </location>
</feature>
<feature type="transmembrane region" description="Helical" evidence="7">
    <location>
        <begin position="64"/>
        <end position="89"/>
    </location>
</feature>
<protein>
    <submittedName>
        <fullName evidence="9">Tripartite ATP-independent periplasmic transporter, DctQ component</fullName>
    </submittedName>
</protein>
<dbReference type="RefSeq" id="WP_156230920.1">
    <property type="nucleotide sequence ID" value="NZ_CP046455.1"/>
</dbReference>
<evidence type="ECO:0000256" key="7">
    <source>
        <dbReference type="SAM" id="Phobius"/>
    </source>
</evidence>
<keyword evidence="3" id="KW-1003">Cell membrane</keyword>
<evidence type="ECO:0000256" key="1">
    <source>
        <dbReference type="ARBA" id="ARBA00004651"/>
    </source>
</evidence>
<keyword evidence="4 7" id="KW-0812">Transmembrane</keyword>
<evidence type="ECO:0000256" key="3">
    <source>
        <dbReference type="ARBA" id="ARBA00022475"/>
    </source>
</evidence>
<gene>
    <name evidence="9" type="ORF">COCCU_07440</name>
</gene>
<keyword evidence="5 7" id="KW-1133">Transmembrane helix</keyword>
<sequence>MTHPEDSTGVIDLGDEADTPHDISQLKSPIYLPQRILQAIGAAMLVFLAIFITIAVLLRYTGNGIIGAVEIAAMLMVVTTVLVIPAATAADENFRVEVADFFLKEKGLRILDILSLVVQLLVALFLAAAAIDLLLHDIATRTTMGGELEWPRWLLSLPVAAGFLGIVYSTLIVIFKFRSNRVERHIYPEA</sequence>
<evidence type="ECO:0000256" key="4">
    <source>
        <dbReference type="ARBA" id="ARBA00022692"/>
    </source>
</evidence>
<accession>A0A6B8VPB8</accession>